<name>A0A151CID4_9BACT</name>
<dbReference type="OrthoDB" id="9805696at2"/>
<proteinExistence type="inferred from homology"/>
<dbReference type="InterPro" id="IPR014001">
    <property type="entry name" value="Helicase_ATP-bd"/>
</dbReference>
<dbReference type="GO" id="GO:0016787">
    <property type="term" value="F:hydrolase activity"/>
    <property type="evidence" value="ECO:0007669"/>
    <property type="project" value="UniProtKB-KW"/>
</dbReference>
<dbReference type="SMART" id="SM00490">
    <property type="entry name" value="HELICc"/>
    <property type="match status" value="1"/>
</dbReference>
<evidence type="ECO:0000313" key="12">
    <source>
        <dbReference type="EMBL" id="KYJ87300.1"/>
    </source>
</evidence>
<dbReference type="InterPro" id="IPR044742">
    <property type="entry name" value="DEAD/DEAH_RhlB"/>
</dbReference>
<dbReference type="Gene3D" id="3.40.50.300">
    <property type="entry name" value="P-loop containing nucleotide triphosphate hydrolases"/>
    <property type="match status" value="2"/>
</dbReference>
<keyword evidence="2 7" id="KW-0378">Hydrolase</keyword>
<feature type="domain" description="Helicase ATP-binding" evidence="9">
    <location>
        <begin position="32"/>
        <end position="199"/>
    </location>
</feature>
<evidence type="ECO:0000313" key="13">
    <source>
        <dbReference type="Proteomes" id="UP000075359"/>
    </source>
</evidence>
<keyword evidence="4 7" id="KW-0067">ATP-binding</keyword>
<protein>
    <submittedName>
        <fullName evidence="12">DEAD/DEAH box helicase</fullName>
    </submittedName>
</protein>
<evidence type="ECO:0000259" key="10">
    <source>
        <dbReference type="PROSITE" id="PS51194"/>
    </source>
</evidence>
<dbReference type="CDD" id="cd18787">
    <property type="entry name" value="SF2_C_DEAD"/>
    <property type="match status" value="1"/>
</dbReference>
<dbReference type="SUPFAM" id="SSF52540">
    <property type="entry name" value="P-loop containing nucleoside triphosphate hydrolases"/>
    <property type="match status" value="1"/>
</dbReference>
<dbReference type="Pfam" id="PF00271">
    <property type="entry name" value="Helicase_C"/>
    <property type="match status" value="1"/>
</dbReference>
<evidence type="ECO:0000259" key="11">
    <source>
        <dbReference type="PROSITE" id="PS51195"/>
    </source>
</evidence>
<dbReference type="InterPro" id="IPR000629">
    <property type="entry name" value="RNA-helicase_DEAD-box_CS"/>
</dbReference>
<dbReference type="Pfam" id="PF00270">
    <property type="entry name" value="DEAD"/>
    <property type="match status" value="1"/>
</dbReference>
<keyword evidence="3 7" id="KW-0347">Helicase</keyword>
<dbReference type="RefSeq" id="WP_067329067.1">
    <property type="nucleotide sequence ID" value="NZ_LNKT01000002.1"/>
</dbReference>
<dbReference type="GO" id="GO:0005524">
    <property type="term" value="F:ATP binding"/>
    <property type="evidence" value="ECO:0007669"/>
    <property type="project" value="UniProtKB-KW"/>
</dbReference>
<feature type="compositionally biased region" description="Gly residues" evidence="8">
    <location>
        <begin position="482"/>
        <end position="492"/>
    </location>
</feature>
<feature type="domain" description="DEAD-box RNA helicase Q" evidence="11">
    <location>
        <begin position="1"/>
        <end position="29"/>
    </location>
</feature>
<evidence type="ECO:0000256" key="1">
    <source>
        <dbReference type="ARBA" id="ARBA00022741"/>
    </source>
</evidence>
<dbReference type="GO" id="GO:0005829">
    <property type="term" value="C:cytosol"/>
    <property type="evidence" value="ECO:0007669"/>
    <property type="project" value="TreeGrafter"/>
</dbReference>
<dbReference type="InterPro" id="IPR014014">
    <property type="entry name" value="RNA_helicase_DEAD_Q_motif"/>
</dbReference>
<comment type="caution">
    <text evidence="12">The sequence shown here is derived from an EMBL/GenBank/DDBJ whole genome shotgun (WGS) entry which is preliminary data.</text>
</comment>
<comment type="similarity">
    <text evidence="5 7">Belongs to the DEAD box helicase family.</text>
</comment>
<dbReference type="PANTHER" id="PTHR47959">
    <property type="entry name" value="ATP-DEPENDENT RNA HELICASE RHLE-RELATED"/>
    <property type="match status" value="1"/>
</dbReference>
<dbReference type="InterPro" id="IPR001650">
    <property type="entry name" value="Helicase_C-like"/>
</dbReference>
<dbReference type="AlphaFoldDB" id="A0A151CID4"/>
<reference evidence="12 13" key="1">
    <citation type="submission" date="2015-11" db="EMBL/GenBank/DDBJ databases">
        <title>Draft genome of Sulfurovum riftiae 1812E, a member of the Epsilonproteobacteria isolated from the tube of the deep-sea hydrothermal vent tubewom Riftia pachyptila.</title>
        <authorList>
            <person name="Vetriani C."/>
            <person name="Giovannelli D."/>
        </authorList>
    </citation>
    <scope>NUCLEOTIDE SEQUENCE [LARGE SCALE GENOMIC DNA]</scope>
    <source>
        <strain evidence="12 13">1812E</strain>
    </source>
</reference>
<dbReference type="Proteomes" id="UP000075359">
    <property type="component" value="Unassembled WGS sequence"/>
</dbReference>
<dbReference type="GO" id="GO:0003676">
    <property type="term" value="F:nucleic acid binding"/>
    <property type="evidence" value="ECO:0007669"/>
    <property type="project" value="InterPro"/>
</dbReference>
<organism evidence="12 13">
    <name type="scientific">Sulfurovum riftiae</name>
    <dbReference type="NCBI Taxonomy" id="1630136"/>
    <lineage>
        <taxon>Bacteria</taxon>
        <taxon>Pseudomonadati</taxon>
        <taxon>Campylobacterota</taxon>
        <taxon>Epsilonproteobacteria</taxon>
        <taxon>Campylobacterales</taxon>
        <taxon>Sulfurovaceae</taxon>
        <taxon>Sulfurovum</taxon>
    </lineage>
</organism>
<feature type="domain" description="Helicase C-terminal" evidence="10">
    <location>
        <begin position="210"/>
        <end position="372"/>
    </location>
</feature>
<dbReference type="SMART" id="SM00487">
    <property type="entry name" value="DEXDc"/>
    <property type="match status" value="1"/>
</dbReference>
<dbReference type="InterPro" id="IPR050079">
    <property type="entry name" value="DEAD_box_RNA_helicase"/>
</dbReference>
<evidence type="ECO:0000256" key="5">
    <source>
        <dbReference type="ARBA" id="ARBA00038437"/>
    </source>
</evidence>
<evidence type="ECO:0000259" key="9">
    <source>
        <dbReference type="PROSITE" id="PS51192"/>
    </source>
</evidence>
<evidence type="ECO:0000256" key="4">
    <source>
        <dbReference type="ARBA" id="ARBA00022840"/>
    </source>
</evidence>
<dbReference type="InterPro" id="IPR027417">
    <property type="entry name" value="P-loop_NTPase"/>
</dbReference>
<evidence type="ECO:0000256" key="6">
    <source>
        <dbReference type="PROSITE-ProRule" id="PRU00552"/>
    </source>
</evidence>
<evidence type="ECO:0000256" key="8">
    <source>
        <dbReference type="SAM" id="MobiDB-lite"/>
    </source>
</evidence>
<dbReference type="GO" id="GO:0003724">
    <property type="term" value="F:RNA helicase activity"/>
    <property type="evidence" value="ECO:0007669"/>
    <property type="project" value="InterPro"/>
</dbReference>
<sequence>MKFTDFNLKDTIMAAVTEAGFTEPSPVQKDAIPLVLEGHDMIAQAQTGTGKTAAFGLPIMSMMKGDGSVEGLVIVPTRELAMQVSDELYRFGKNAGLRTATVYGGTPYGKQIERIKQASIVVATPGRLQDLLMSGKIKINPNFVVLDEADEMLDMGFLDEIKNIFTFLPKQRQTLMFSATMPNAIRKLAEQILNDPKTVSITKSEKTNTKITQLYYVVQERERDDALVRLIDFKNPDKCIIFCRMKKEVDRLVAHMTAQGFKVSGLHGDMEQKQREVTIRAFKSGGIDIFIATDVAARGLDVNDVTHVFNYHIPFDSESYVHRIGRTGRGGKTGEAITLVSPNELRTIKRIEKDVGAKLITQVIPTRMEVQNNRNDELIAKIAQTQITDKAIELVKTLQHDLDIVTIAHLLASMVQSEISVKGKDNIGLGLEEIELLIERAMQNRGGGGGGRNRGRGGFRGNNRRRSGGGDRNKHGRNGRSGRNGGRGSDRG</sequence>
<evidence type="ECO:0000256" key="7">
    <source>
        <dbReference type="RuleBase" id="RU000492"/>
    </source>
</evidence>
<dbReference type="STRING" id="1630136.AS592_02885"/>
<dbReference type="PROSITE" id="PS51195">
    <property type="entry name" value="Q_MOTIF"/>
    <property type="match status" value="1"/>
</dbReference>
<feature type="region of interest" description="Disordered" evidence="8">
    <location>
        <begin position="443"/>
        <end position="492"/>
    </location>
</feature>
<feature type="compositionally biased region" description="Basic residues" evidence="8">
    <location>
        <begin position="453"/>
        <end position="467"/>
    </location>
</feature>
<dbReference type="PANTHER" id="PTHR47959:SF13">
    <property type="entry name" value="ATP-DEPENDENT RNA HELICASE RHLE"/>
    <property type="match status" value="1"/>
</dbReference>
<dbReference type="PROSITE" id="PS51194">
    <property type="entry name" value="HELICASE_CTER"/>
    <property type="match status" value="1"/>
</dbReference>
<accession>A0A151CID4</accession>
<keyword evidence="1 7" id="KW-0547">Nucleotide-binding</keyword>
<evidence type="ECO:0000256" key="2">
    <source>
        <dbReference type="ARBA" id="ARBA00022801"/>
    </source>
</evidence>
<dbReference type="PROSITE" id="PS51192">
    <property type="entry name" value="HELICASE_ATP_BIND_1"/>
    <property type="match status" value="1"/>
</dbReference>
<dbReference type="CDD" id="cd00268">
    <property type="entry name" value="DEADc"/>
    <property type="match status" value="1"/>
</dbReference>
<dbReference type="InterPro" id="IPR011545">
    <property type="entry name" value="DEAD/DEAH_box_helicase_dom"/>
</dbReference>
<gene>
    <name evidence="12" type="ORF">AS592_02885</name>
</gene>
<keyword evidence="13" id="KW-1185">Reference proteome</keyword>
<evidence type="ECO:0000256" key="3">
    <source>
        <dbReference type="ARBA" id="ARBA00022806"/>
    </source>
</evidence>
<dbReference type="PROSITE" id="PS00039">
    <property type="entry name" value="DEAD_ATP_HELICASE"/>
    <property type="match status" value="1"/>
</dbReference>
<feature type="short sequence motif" description="Q motif" evidence="6">
    <location>
        <begin position="1"/>
        <end position="29"/>
    </location>
</feature>
<dbReference type="EMBL" id="LNKT01000002">
    <property type="protein sequence ID" value="KYJ87300.1"/>
    <property type="molecule type" value="Genomic_DNA"/>
</dbReference>